<evidence type="ECO:0000313" key="4">
    <source>
        <dbReference type="EMBL" id="KAH8492964.1"/>
    </source>
</evidence>
<evidence type="ECO:0000256" key="3">
    <source>
        <dbReference type="ARBA" id="ARBA00043952"/>
    </source>
</evidence>
<dbReference type="Proteomes" id="UP000807159">
    <property type="component" value="Chromosome 12"/>
</dbReference>
<keyword evidence="5" id="KW-1185">Reference proteome</keyword>
<dbReference type="SUPFAM" id="SSF50978">
    <property type="entry name" value="WD40 repeat-like"/>
    <property type="match status" value="1"/>
</dbReference>
<keyword evidence="2" id="KW-0677">Repeat</keyword>
<dbReference type="PANTHER" id="PTHR46042:SF1">
    <property type="entry name" value="DIPHTHINE METHYLTRANSFERASE"/>
    <property type="match status" value="1"/>
</dbReference>
<comment type="caution">
    <text evidence="4">The sequence shown here is derived from an EMBL/GenBank/DDBJ whole genome shotgun (WGS) entry which is preliminary data.</text>
</comment>
<dbReference type="InterPro" id="IPR015943">
    <property type="entry name" value="WD40/YVTN_repeat-like_dom_sf"/>
</dbReference>
<dbReference type="InterPro" id="IPR052415">
    <property type="entry name" value="Diphthine_MTase"/>
</dbReference>
<dbReference type="Gene3D" id="2.130.10.10">
    <property type="entry name" value="YVTN repeat-like/Quinoprotein amine dehydrogenase"/>
    <property type="match status" value="1"/>
</dbReference>
<sequence length="220" mass="24045">MCLCLDWNPSATSISVGLSDSSVSIVSSSESQLAVIQEWEAREFELWAASFDIHQPQLVYTGSDDCKFSCWDLRDDPSNLVFQNYKIHKMDICCIAKNPSDPNILLTLVKIDEEKGELMEIHAKNGSLAYGADWQRGGLSQKRRATALLTLGSCNKSFLAGLGLGSTIADSSTCGHYLYIIRAYGNLFVIKACFIVVSCQPNFMGCSIYALSLSGDDGIS</sequence>
<keyword evidence="1" id="KW-0853">WD repeat</keyword>
<evidence type="ECO:0000256" key="1">
    <source>
        <dbReference type="ARBA" id="ARBA00022574"/>
    </source>
</evidence>
<proteinExistence type="predicted"/>
<dbReference type="GO" id="GO:0017183">
    <property type="term" value="P:protein histidyl modification to diphthamide"/>
    <property type="evidence" value="ECO:0007669"/>
    <property type="project" value="TreeGrafter"/>
</dbReference>
<protein>
    <submittedName>
        <fullName evidence="4">Uncharacterized protein</fullName>
    </submittedName>
</protein>
<reference evidence="4" key="1">
    <citation type="journal article" date="2021" name="J. Hered.">
        <title>Genome Assembly of Salicaceae Populus deltoides (Eastern Cottonwood) I-69 Based on Nanopore Sequencing and Hi-C Technologies.</title>
        <authorList>
            <person name="Bai S."/>
            <person name="Wu H."/>
            <person name="Zhang J."/>
            <person name="Pan Z."/>
            <person name="Zhao W."/>
            <person name="Li Z."/>
            <person name="Tong C."/>
        </authorList>
    </citation>
    <scope>NUCLEOTIDE SEQUENCE</scope>
    <source>
        <tissue evidence="4">Leaf</tissue>
    </source>
</reference>
<comment type="pathway">
    <text evidence="3">Protein modification.</text>
</comment>
<name>A0A8T2XJT3_POPDE</name>
<dbReference type="EMBL" id="JACEGQ020000012">
    <property type="protein sequence ID" value="KAH8492964.1"/>
    <property type="molecule type" value="Genomic_DNA"/>
</dbReference>
<evidence type="ECO:0000313" key="5">
    <source>
        <dbReference type="Proteomes" id="UP000807159"/>
    </source>
</evidence>
<dbReference type="GO" id="GO:0005737">
    <property type="term" value="C:cytoplasm"/>
    <property type="evidence" value="ECO:0007669"/>
    <property type="project" value="TreeGrafter"/>
</dbReference>
<dbReference type="InterPro" id="IPR036322">
    <property type="entry name" value="WD40_repeat_dom_sf"/>
</dbReference>
<accession>A0A8T2XJT3</accession>
<organism evidence="4 5">
    <name type="scientific">Populus deltoides</name>
    <name type="common">Eastern poplar</name>
    <name type="synonym">Eastern cottonwood</name>
    <dbReference type="NCBI Taxonomy" id="3696"/>
    <lineage>
        <taxon>Eukaryota</taxon>
        <taxon>Viridiplantae</taxon>
        <taxon>Streptophyta</taxon>
        <taxon>Embryophyta</taxon>
        <taxon>Tracheophyta</taxon>
        <taxon>Spermatophyta</taxon>
        <taxon>Magnoliopsida</taxon>
        <taxon>eudicotyledons</taxon>
        <taxon>Gunneridae</taxon>
        <taxon>Pentapetalae</taxon>
        <taxon>rosids</taxon>
        <taxon>fabids</taxon>
        <taxon>Malpighiales</taxon>
        <taxon>Salicaceae</taxon>
        <taxon>Saliceae</taxon>
        <taxon>Populus</taxon>
    </lineage>
</organism>
<evidence type="ECO:0000256" key="2">
    <source>
        <dbReference type="ARBA" id="ARBA00022737"/>
    </source>
</evidence>
<dbReference type="AlphaFoldDB" id="A0A8T2XJT3"/>
<gene>
    <name evidence="4" type="ORF">H0E87_022280</name>
</gene>
<dbReference type="PANTHER" id="PTHR46042">
    <property type="entry name" value="DIPHTHINE METHYLTRANSFERASE"/>
    <property type="match status" value="1"/>
</dbReference>
<dbReference type="GO" id="GO:0061685">
    <property type="term" value="F:diphthine methylesterase activity"/>
    <property type="evidence" value="ECO:0007669"/>
    <property type="project" value="TreeGrafter"/>
</dbReference>